<evidence type="ECO:0000256" key="5">
    <source>
        <dbReference type="ARBA" id="ARBA00023136"/>
    </source>
</evidence>
<dbReference type="EMBL" id="CDMZ01000243">
    <property type="protein sequence ID" value="CEM09984.1"/>
    <property type="molecule type" value="Genomic_DNA"/>
</dbReference>
<evidence type="ECO:0000256" key="6">
    <source>
        <dbReference type="SAM" id="MobiDB-lite"/>
    </source>
</evidence>
<feature type="transmembrane region" description="Helical" evidence="7">
    <location>
        <begin position="117"/>
        <end position="141"/>
    </location>
</feature>
<gene>
    <name evidence="9" type="ORF">Cvel_3039</name>
</gene>
<dbReference type="PhylomeDB" id="A0A0G4FAP5"/>
<comment type="subcellular location">
    <subcellularLocation>
        <location evidence="1">Cell membrane</location>
        <topology evidence="1">Multi-pass membrane protein</topology>
    </subcellularLocation>
</comment>
<keyword evidence="3 7" id="KW-0812">Transmembrane</keyword>
<evidence type="ECO:0000313" key="9">
    <source>
        <dbReference type="EMBL" id="CEM09984.1"/>
    </source>
</evidence>
<feature type="compositionally biased region" description="Basic and acidic residues" evidence="6">
    <location>
        <begin position="302"/>
        <end position="328"/>
    </location>
</feature>
<reference evidence="9" key="1">
    <citation type="submission" date="2014-11" db="EMBL/GenBank/DDBJ databases">
        <authorList>
            <person name="Otto D Thomas"/>
            <person name="Naeem Raeece"/>
        </authorList>
    </citation>
    <scope>NUCLEOTIDE SEQUENCE</scope>
</reference>
<proteinExistence type="predicted"/>
<evidence type="ECO:0000256" key="3">
    <source>
        <dbReference type="ARBA" id="ARBA00022692"/>
    </source>
</evidence>
<keyword evidence="4 7" id="KW-1133">Transmembrane helix</keyword>
<feature type="compositionally biased region" description="Acidic residues" evidence="6">
    <location>
        <begin position="356"/>
        <end position="369"/>
    </location>
</feature>
<protein>
    <recommendedName>
        <fullName evidence="8">VTT domain-containing protein</fullName>
    </recommendedName>
</protein>
<dbReference type="InterPro" id="IPR015414">
    <property type="entry name" value="TMEM64"/>
</dbReference>
<dbReference type="InterPro" id="IPR032816">
    <property type="entry name" value="VTT_dom"/>
</dbReference>
<dbReference type="Pfam" id="PF09335">
    <property type="entry name" value="VTT_dom"/>
    <property type="match status" value="1"/>
</dbReference>
<evidence type="ECO:0000259" key="8">
    <source>
        <dbReference type="Pfam" id="PF09335"/>
    </source>
</evidence>
<dbReference type="GO" id="GO:0005886">
    <property type="term" value="C:plasma membrane"/>
    <property type="evidence" value="ECO:0007669"/>
    <property type="project" value="UniProtKB-SubCell"/>
</dbReference>
<dbReference type="PANTHER" id="PTHR12677:SF59">
    <property type="entry name" value="GOLGI APPARATUS MEMBRANE PROTEIN TVP38-RELATED"/>
    <property type="match status" value="1"/>
</dbReference>
<evidence type="ECO:0000256" key="4">
    <source>
        <dbReference type="ARBA" id="ARBA00022989"/>
    </source>
</evidence>
<feature type="transmembrane region" description="Helical" evidence="7">
    <location>
        <begin position="74"/>
        <end position="96"/>
    </location>
</feature>
<feature type="transmembrane region" description="Helical" evidence="7">
    <location>
        <begin position="219"/>
        <end position="245"/>
    </location>
</feature>
<dbReference type="AlphaFoldDB" id="A0A0G4FAP5"/>
<feature type="region of interest" description="Disordered" evidence="6">
    <location>
        <begin position="19"/>
        <end position="60"/>
    </location>
</feature>
<organism evidence="9">
    <name type="scientific">Chromera velia CCMP2878</name>
    <dbReference type="NCBI Taxonomy" id="1169474"/>
    <lineage>
        <taxon>Eukaryota</taxon>
        <taxon>Sar</taxon>
        <taxon>Alveolata</taxon>
        <taxon>Colpodellida</taxon>
        <taxon>Chromeraceae</taxon>
        <taxon>Chromera</taxon>
    </lineage>
</organism>
<accession>A0A0G4FAP5</accession>
<dbReference type="PANTHER" id="PTHR12677">
    <property type="entry name" value="GOLGI APPARATUS MEMBRANE PROTEIN TVP38-RELATED"/>
    <property type="match status" value="1"/>
</dbReference>
<dbReference type="VEuPathDB" id="CryptoDB:Cvel_3039"/>
<feature type="compositionally biased region" description="Acidic residues" evidence="6">
    <location>
        <begin position="332"/>
        <end position="342"/>
    </location>
</feature>
<feature type="region of interest" description="Disordered" evidence="6">
    <location>
        <begin position="302"/>
        <end position="403"/>
    </location>
</feature>
<feature type="transmembrane region" description="Helical" evidence="7">
    <location>
        <begin position="265"/>
        <end position="285"/>
    </location>
</feature>
<keyword evidence="2" id="KW-1003">Cell membrane</keyword>
<name>A0A0G4FAP5_9ALVE</name>
<evidence type="ECO:0000256" key="2">
    <source>
        <dbReference type="ARBA" id="ARBA00022475"/>
    </source>
</evidence>
<evidence type="ECO:0000256" key="7">
    <source>
        <dbReference type="SAM" id="Phobius"/>
    </source>
</evidence>
<feature type="domain" description="VTT" evidence="8">
    <location>
        <begin position="134"/>
        <end position="248"/>
    </location>
</feature>
<feature type="transmembrane region" description="Helical" evidence="7">
    <location>
        <begin position="147"/>
        <end position="168"/>
    </location>
</feature>
<feature type="compositionally biased region" description="Polar residues" evidence="6">
    <location>
        <begin position="370"/>
        <end position="380"/>
    </location>
</feature>
<keyword evidence="5 7" id="KW-0472">Membrane</keyword>
<sequence length="403" mass="43256">MGDGGAVTIGVKLEDRPLSASTLDCKEEPITEDTPSDPPSLAGAETTMSEEEEPKGEERRGCLKRVPWKALTPIFLAMALVGILAATVFAIGPVRIAAWIEAALGVESGKPPSAQGFLVAFLVIAVAFPACLPTGMFEVIISFFMGWWVLIPAFAGRLAGAIAAFYLGRSCCRRRAGKLLSEFRRLRMFSIVVKEAPYRYLLMLQFTFLPRAVKTYGAAAFDVTCLPFVTSIMIASIPGTIMSVATGSTAGDVTAFLTGQEAPSIPQILLLCAGVVFMIVFAVCIQRAVGRKLKALEKELEEAEKREKMEEGEGVSEPKRQETMRDLATDVGEIEAVNEDEEQGNRDEVEPLSLSEDIEVVADLGEEEQPATNLPLVNSGRSGGSFGCLSPSPVPYPAADVPM</sequence>
<evidence type="ECO:0000256" key="1">
    <source>
        <dbReference type="ARBA" id="ARBA00004651"/>
    </source>
</evidence>